<protein>
    <submittedName>
        <fullName evidence="1">Uncharacterized protein</fullName>
    </submittedName>
</protein>
<dbReference type="EMBL" id="QFLI01000003">
    <property type="protein sequence ID" value="PXY01396.1"/>
    <property type="molecule type" value="Genomic_DNA"/>
</dbReference>
<proteinExistence type="predicted"/>
<dbReference type="Proteomes" id="UP000248079">
    <property type="component" value="Unassembled WGS sequence"/>
</dbReference>
<comment type="caution">
    <text evidence="1">The sequence shown here is derived from an EMBL/GenBank/DDBJ whole genome shotgun (WGS) entry which is preliminary data.</text>
</comment>
<gene>
    <name evidence="1" type="ORF">DF185_07890</name>
</gene>
<accession>A0A2V3ZYJ4</accession>
<organism evidence="1 2">
    <name type="scientific">Marinifilum breve</name>
    <dbReference type="NCBI Taxonomy" id="2184082"/>
    <lineage>
        <taxon>Bacteria</taxon>
        <taxon>Pseudomonadati</taxon>
        <taxon>Bacteroidota</taxon>
        <taxon>Bacteroidia</taxon>
        <taxon>Marinilabiliales</taxon>
        <taxon>Marinifilaceae</taxon>
    </lineage>
</organism>
<evidence type="ECO:0000313" key="2">
    <source>
        <dbReference type="Proteomes" id="UP000248079"/>
    </source>
</evidence>
<dbReference type="AlphaFoldDB" id="A0A2V3ZYJ4"/>
<keyword evidence="2" id="KW-1185">Reference proteome</keyword>
<reference evidence="1 2" key="1">
    <citation type="submission" date="2018-05" db="EMBL/GenBank/DDBJ databases">
        <title>Marinifilum breve JC075T sp. nov., a marine bacterium isolated from Yongle Blue Hole in the South China Sea.</title>
        <authorList>
            <person name="Fu T."/>
        </authorList>
    </citation>
    <scope>NUCLEOTIDE SEQUENCE [LARGE SCALE GENOMIC DNA]</scope>
    <source>
        <strain evidence="1 2">JC075</strain>
    </source>
</reference>
<evidence type="ECO:0000313" key="1">
    <source>
        <dbReference type="EMBL" id="PXY01396.1"/>
    </source>
</evidence>
<sequence>MCIAVIDFGMNKDEFYHLRPKEFYKLHQRYFYKESKQWEKYRWLATAIINFNGMVGQHIKETDLLKLPFDSIQEHQDKVDLSNNTRERLLELDEKWN</sequence>
<name>A0A2V3ZYJ4_9BACT</name>